<evidence type="ECO:0000313" key="5">
    <source>
        <dbReference type="Proteomes" id="UP000027931"/>
    </source>
</evidence>
<organism evidence="4 5">
    <name type="scientific">Tumebacillus flagellatus</name>
    <dbReference type="NCBI Taxonomy" id="1157490"/>
    <lineage>
        <taxon>Bacteria</taxon>
        <taxon>Bacillati</taxon>
        <taxon>Bacillota</taxon>
        <taxon>Bacilli</taxon>
        <taxon>Bacillales</taxon>
        <taxon>Alicyclobacillaceae</taxon>
        <taxon>Tumebacillus</taxon>
    </lineage>
</organism>
<dbReference type="Pfam" id="PF00881">
    <property type="entry name" value="Nitroreductase"/>
    <property type="match status" value="1"/>
</dbReference>
<dbReference type="eggNOG" id="COG0778">
    <property type="taxonomic scope" value="Bacteria"/>
</dbReference>
<comment type="similarity">
    <text evidence="1">Belongs to the nitroreductase family.</text>
</comment>
<dbReference type="EMBL" id="JMIR01000018">
    <property type="protein sequence ID" value="KEO82746.1"/>
    <property type="molecule type" value="Genomic_DNA"/>
</dbReference>
<accession>A0A074LKT6</accession>
<name>A0A074LKT6_9BACL</name>
<evidence type="ECO:0000256" key="2">
    <source>
        <dbReference type="ARBA" id="ARBA00023002"/>
    </source>
</evidence>
<evidence type="ECO:0000259" key="3">
    <source>
        <dbReference type="Pfam" id="PF00881"/>
    </source>
</evidence>
<dbReference type="InterPro" id="IPR000415">
    <property type="entry name" value="Nitroreductase-like"/>
</dbReference>
<keyword evidence="2" id="KW-0560">Oxidoreductase</keyword>
<reference evidence="4 5" key="1">
    <citation type="journal article" date="2013" name="Int. J. Syst. Evol. Microbiol.">
        <title>Tumebacillus flagellatus sp. nov., an alpha-amylase/pullulanase-producing bacterium isolated from cassava wastewater.</title>
        <authorList>
            <person name="Wang Q."/>
            <person name="Xie N."/>
            <person name="Qin Y."/>
            <person name="Shen N."/>
            <person name="Zhu J."/>
            <person name="Mi H."/>
            <person name="Huang R."/>
        </authorList>
    </citation>
    <scope>NUCLEOTIDE SEQUENCE [LARGE SCALE GENOMIC DNA]</scope>
    <source>
        <strain evidence="4 5">GST4</strain>
    </source>
</reference>
<keyword evidence="5" id="KW-1185">Reference proteome</keyword>
<dbReference type="Gene3D" id="3.40.109.10">
    <property type="entry name" value="NADH Oxidase"/>
    <property type="match status" value="1"/>
</dbReference>
<dbReference type="CDD" id="cd02137">
    <property type="entry name" value="MhqN-like"/>
    <property type="match status" value="1"/>
</dbReference>
<dbReference type="AlphaFoldDB" id="A0A074LKT6"/>
<sequence length="212" mass="23205">MSQSVHNQATAEQVMRERHAVKKYDASHQIPEAELNAILELAATAPSSWNLQHWKLVVITDQAVKEKLLPIAYGQRQVVDASAVILVLGDLEADKNAVPVFKPALDAGFVPQDVYDTLLSQINAAYDNNPQGARDEAIRNSSYIAMQLMLAARAYGYDTCPMGGFDKEKIVEALNVPSRYIPSVLISLGKAAEPARPSARFGLDQIVVKNSF</sequence>
<feature type="domain" description="Nitroreductase" evidence="3">
    <location>
        <begin position="16"/>
        <end position="190"/>
    </location>
</feature>
<comment type="caution">
    <text evidence="4">The sequence shown here is derived from an EMBL/GenBank/DDBJ whole genome shotgun (WGS) entry which is preliminary data.</text>
</comment>
<evidence type="ECO:0000256" key="1">
    <source>
        <dbReference type="ARBA" id="ARBA00007118"/>
    </source>
</evidence>
<dbReference type="InterPro" id="IPR029479">
    <property type="entry name" value="Nitroreductase"/>
</dbReference>
<dbReference type="RefSeq" id="WP_038089343.1">
    <property type="nucleotide sequence ID" value="NZ_JMIR01000018.1"/>
</dbReference>
<dbReference type="PANTHER" id="PTHR43673:SF3">
    <property type="entry name" value="NAD(P)H NITROREDUCTASE YODC-RELATED"/>
    <property type="match status" value="1"/>
</dbReference>
<dbReference type="GO" id="GO:0016491">
    <property type="term" value="F:oxidoreductase activity"/>
    <property type="evidence" value="ECO:0007669"/>
    <property type="project" value="UniProtKB-KW"/>
</dbReference>
<dbReference type="PANTHER" id="PTHR43673">
    <property type="entry name" value="NAD(P)H NITROREDUCTASE YDGI-RELATED"/>
    <property type="match status" value="1"/>
</dbReference>
<dbReference type="SUPFAM" id="SSF55469">
    <property type="entry name" value="FMN-dependent nitroreductase-like"/>
    <property type="match status" value="1"/>
</dbReference>
<evidence type="ECO:0000313" key="4">
    <source>
        <dbReference type="EMBL" id="KEO82746.1"/>
    </source>
</evidence>
<dbReference type="Proteomes" id="UP000027931">
    <property type="component" value="Unassembled WGS sequence"/>
</dbReference>
<dbReference type="OrthoDB" id="9782629at2"/>
<protein>
    <submittedName>
        <fullName evidence="4">NAD(P)H nitroreductase</fullName>
    </submittedName>
</protein>
<proteinExistence type="inferred from homology"/>
<dbReference type="STRING" id="1157490.EL26_13430"/>
<gene>
    <name evidence="4" type="ORF">EL26_13430</name>
</gene>